<dbReference type="GO" id="GO:0000978">
    <property type="term" value="F:RNA polymerase II cis-regulatory region sequence-specific DNA binding"/>
    <property type="evidence" value="ECO:0007669"/>
    <property type="project" value="TreeGrafter"/>
</dbReference>
<keyword evidence="4" id="KW-0804">Transcription</keyword>
<feature type="region of interest" description="Disordered" evidence="6">
    <location>
        <begin position="208"/>
        <end position="234"/>
    </location>
</feature>
<feature type="domain" description="IRF tryptophan pentad repeat" evidence="7">
    <location>
        <begin position="12"/>
        <end position="119"/>
    </location>
</feature>
<organism evidence="8 9">
    <name type="scientific">Pocillopora meandrina</name>
    <dbReference type="NCBI Taxonomy" id="46732"/>
    <lineage>
        <taxon>Eukaryota</taxon>
        <taxon>Metazoa</taxon>
        <taxon>Cnidaria</taxon>
        <taxon>Anthozoa</taxon>
        <taxon>Hexacorallia</taxon>
        <taxon>Scleractinia</taxon>
        <taxon>Astrocoeniina</taxon>
        <taxon>Pocilloporidae</taxon>
        <taxon>Pocillopora</taxon>
    </lineage>
</organism>
<comment type="subcellular location">
    <subcellularLocation>
        <location evidence="1">Nucleus</location>
    </subcellularLocation>
</comment>
<protein>
    <recommendedName>
        <fullName evidence="7">IRF tryptophan pentad repeat domain-containing protein</fullName>
    </recommendedName>
</protein>
<keyword evidence="5" id="KW-0539">Nucleus</keyword>
<dbReference type="Proteomes" id="UP001159428">
    <property type="component" value="Unassembled WGS sequence"/>
</dbReference>
<proteinExistence type="predicted"/>
<keyword evidence="3" id="KW-0238">DNA-binding</keyword>
<dbReference type="SMART" id="SM00348">
    <property type="entry name" value="IRF"/>
    <property type="match status" value="1"/>
</dbReference>
<dbReference type="SUPFAM" id="SSF46785">
    <property type="entry name" value="Winged helix' DNA-binding domain"/>
    <property type="match status" value="1"/>
</dbReference>
<dbReference type="GO" id="GO:0002376">
    <property type="term" value="P:immune system process"/>
    <property type="evidence" value="ECO:0007669"/>
    <property type="project" value="TreeGrafter"/>
</dbReference>
<accession>A0AAU9X9M9</accession>
<reference evidence="8 9" key="1">
    <citation type="submission" date="2022-05" db="EMBL/GenBank/DDBJ databases">
        <authorList>
            <consortium name="Genoscope - CEA"/>
            <person name="William W."/>
        </authorList>
    </citation>
    <scope>NUCLEOTIDE SEQUENCE [LARGE SCALE GENOMIC DNA]</scope>
</reference>
<dbReference type="Gene3D" id="1.10.10.10">
    <property type="entry name" value="Winged helix-like DNA-binding domain superfamily/Winged helix DNA-binding domain"/>
    <property type="match status" value="1"/>
</dbReference>
<dbReference type="EMBL" id="CALNXJ010000035">
    <property type="protein sequence ID" value="CAH3141298.1"/>
    <property type="molecule type" value="Genomic_DNA"/>
</dbReference>
<evidence type="ECO:0000313" key="9">
    <source>
        <dbReference type="Proteomes" id="UP001159428"/>
    </source>
</evidence>
<evidence type="ECO:0000256" key="3">
    <source>
        <dbReference type="ARBA" id="ARBA00023125"/>
    </source>
</evidence>
<dbReference type="InterPro" id="IPR001346">
    <property type="entry name" value="Interferon_reg_fact_DNA-bd_dom"/>
</dbReference>
<sequence>MHDYSKLSGTRRMRFREWLISKLDSGEITGVQWLDKQRGVFKIPWKHGSGRNWCPTDADIFKEWAKHSGKFVEGRDVEDPCKWKTNFRCTLNALPDFKEIRQQSSPRGPDAYKIYRLNKKQTDLVKREEKKTEALGSFERVIVEMVDDMLNSPGDAKSEEEPVVAPRANPKYPAFESLVASKSNQDVTRFPYTWYLAAWNALNVDMHDEKQSATSEDEFVDVENDSVENGEISS</sequence>
<gene>
    <name evidence="8" type="ORF">PMEA_00019631</name>
</gene>
<keyword evidence="2" id="KW-0805">Transcription regulation</keyword>
<dbReference type="CDD" id="cd00103">
    <property type="entry name" value="IRF"/>
    <property type="match status" value="1"/>
</dbReference>
<dbReference type="GO" id="GO:0000981">
    <property type="term" value="F:DNA-binding transcription factor activity, RNA polymerase II-specific"/>
    <property type="evidence" value="ECO:0007669"/>
    <property type="project" value="TreeGrafter"/>
</dbReference>
<dbReference type="AlphaFoldDB" id="A0AAU9X9M9"/>
<dbReference type="PROSITE" id="PS00601">
    <property type="entry name" value="IRF_1"/>
    <property type="match status" value="1"/>
</dbReference>
<comment type="caution">
    <text evidence="8">The sequence shown here is derived from an EMBL/GenBank/DDBJ whole genome shotgun (WGS) entry which is preliminary data.</text>
</comment>
<dbReference type="PANTHER" id="PTHR11949">
    <property type="entry name" value="INTERFERON REGULATORY FACTOR"/>
    <property type="match status" value="1"/>
</dbReference>
<evidence type="ECO:0000256" key="1">
    <source>
        <dbReference type="ARBA" id="ARBA00004123"/>
    </source>
</evidence>
<dbReference type="GO" id="GO:0005634">
    <property type="term" value="C:nucleus"/>
    <property type="evidence" value="ECO:0007669"/>
    <property type="project" value="UniProtKB-SubCell"/>
</dbReference>
<feature type="compositionally biased region" description="Acidic residues" evidence="6">
    <location>
        <begin position="215"/>
        <end position="228"/>
    </location>
</feature>
<dbReference type="Pfam" id="PF00605">
    <property type="entry name" value="IRF"/>
    <property type="match status" value="1"/>
</dbReference>
<name>A0AAU9X9M9_9CNID</name>
<dbReference type="InterPro" id="IPR036390">
    <property type="entry name" value="WH_DNA-bd_sf"/>
</dbReference>
<evidence type="ECO:0000256" key="6">
    <source>
        <dbReference type="SAM" id="MobiDB-lite"/>
    </source>
</evidence>
<dbReference type="PANTHER" id="PTHR11949:SF17">
    <property type="entry name" value="IRF TRYPTOPHAN PENTAD REPEAT DOMAIN-CONTAINING PROTEIN"/>
    <property type="match status" value="1"/>
</dbReference>
<evidence type="ECO:0000259" key="7">
    <source>
        <dbReference type="PROSITE" id="PS51507"/>
    </source>
</evidence>
<evidence type="ECO:0000313" key="8">
    <source>
        <dbReference type="EMBL" id="CAH3141298.1"/>
    </source>
</evidence>
<dbReference type="PROSITE" id="PS51507">
    <property type="entry name" value="IRF_2"/>
    <property type="match status" value="1"/>
</dbReference>
<dbReference type="InterPro" id="IPR036388">
    <property type="entry name" value="WH-like_DNA-bd_sf"/>
</dbReference>
<evidence type="ECO:0000256" key="2">
    <source>
        <dbReference type="ARBA" id="ARBA00023015"/>
    </source>
</evidence>
<evidence type="ECO:0000256" key="5">
    <source>
        <dbReference type="ARBA" id="ARBA00023242"/>
    </source>
</evidence>
<dbReference type="InterPro" id="IPR019817">
    <property type="entry name" value="Interferon_reg_fac_CS"/>
</dbReference>
<evidence type="ECO:0000256" key="4">
    <source>
        <dbReference type="ARBA" id="ARBA00023163"/>
    </source>
</evidence>
<dbReference type="PRINTS" id="PR00267">
    <property type="entry name" value="INTFRNREGFCT"/>
</dbReference>
<keyword evidence="9" id="KW-1185">Reference proteome</keyword>